<dbReference type="InterPro" id="IPR013424">
    <property type="entry name" value="Ice-binding_C"/>
</dbReference>
<keyword evidence="1" id="KW-0472">Membrane</keyword>
<feature type="signal peptide" evidence="2">
    <location>
        <begin position="1"/>
        <end position="23"/>
    </location>
</feature>
<keyword evidence="1" id="KW-0812">Transmembrane</keyword>
<keyword evidence="4" id="KW-1185">Reference proteome</keyword>
<organism evidence="3 4">
    <name type="scientific">Bythopirellula polymerisocia</name>
    <dbReference type="NCBI Taxonomy" id="2528003"/>
    <lineage>
        <taxon>Bacteria</taxon>
        <taxon>Pseudomonadati</taxon>
        <taxon>Planctomycetota</taxon>
        <taxon>Planctomycetia</taxon>
        <taxon>Pirellulales</taxon>
        <taxon>Lacipirellulaceae</taxon>
        <taxon>Bythopirellula</taxon>
    </lineage>
</organism>
<reference evidence="3 4" key="1">
    <citation type="submission" date="2019-02" db="EMBL/GenBank/DDBJ databases">
        <title>Deep-cultivation of Planctomycetes and their phenomic and genomic characterization uncovers novel biology.</title>
        <authorList>
            <person name="Wiegand S."/>
            <person name="Jogler M."/>
            <person name="Boedeker C."/>
            <person name="Pinto D."/>
            <person name="Vollmers J."/>
            <person name="Rivas-Marin E."/>
            <person name="Kohn T."/>
            <person name="Peeters S.H."/>
            <person name="Heuer A."/>
            <person name="Rast P."/>
            <person name="Oberbeckmann S."/>
            <person name="Bunk B."/>
            <person name="Jeske O."/>
            <person name="Meyerdierks A."/>
            <person name="Storesund J.E."/>
            <person name="Kallscheuer N."/>
            <person name="Luecker S."/>
            <person name="Lage O.M."/>
            <person name="Pohl T."/>
            <person name="Merkel B.J."/>
            <person name="Hornburger P."/>
            <person name="Mueller R.-W."/>
            <person name="Bruemmer F."/>
            <person name="Labrenz M."/>
            <person name="Spormann A.M."/>
            <person name="Op Den Camp H."/>
            <person name="Overmann J."/>
            <person name="Amann R."/>
            <person name="Jetten M.S.M."/>
            <person name="Mascher T."/>
            <person name="Medema M.H."/>
            <person name="Devos D.P."/>
            <person name="Kaster A.-K."/>
            <person name="Ovreas L."/>
            <person name="Rohde M."/>
            <person name="Galperin M.Y."/>
            <person name="Jogler C."/>
        </authorList>
    </citation>
    <scope>NUCLEOTIDE SEQUENCE [LARGE SCALE GENOMIC DNA]</scope>
    <source>
        <strain evidence="3 4">Pla144</strain>
    </source>
</reference>
<sequence precursor="true">MKKAILCLATAGLLAGMPVCLQGQVIPIDDFDHMNPALPGWTLADLSAGQPWGPGDYDPSSGALRVYHSGSELVPPGTPFATTAMFGLWNASTDPLYSNGYLRAKIRTDEQQNSTSILLRADLATVTGYLLFGFAKPPGQMPELDGMFFMSKFVNGVETNIWLSGIEYLPGEDWNVELGAIGPRITGKVWKMGEMEPALPQFDWIDPDPILSGMLGFSSDKALGNTIPARADATFDDFVFFAVPEPATVLLLLVGFAFACMRGPMSHRNQQSL</sequence>
<keyword evidence="1" id="KW-1133">Transmembrane helix</keyword>
<evidence type="ECO:0000256" key="1">
    <source>
        <dbReference type="SAM" id="Phobius"/>
    </source>
</evidence>
<evidence type="ECO:0000256" key="2">
    <source>
        <dbReference type="SAM" id="SignalP"/>
    </source>
</evidence>
<dbReference type="RefSeq" id="WP_146449978.1">
    <property type="nucleotide sequence ID" value="NZ_SJPS01000002.1"/>
</dbReference>
<dbReference type="Proteomes" id="UP000318437">
    <property type="component" value="Unassembled WGS sequence"/>
</dbReference>
<gene>
    <name evidence="3" type="ORF">Pla144_17590</name>
</gene>
<feature type="chain" id="PRO_5022788261" description="PEP-CTERM protein-sorting domain-containing protein" evidence="2">
    <location>
        <begin position="24"/>
        <end position="273"/>
    </location>
</feature>
<name>A0A5C6D0R6_9BACT</name>
<proteinExistence type="predicted"/>
<evidence type="ECO:0008006" key="5">
    <source>
        <dbReference type="Google" id="ProtNLM"/>
    </source>
</evidence>
<dbReference type="NCBIfam" id="TIGR02595">
    <property type="entry name" value="PEP_CTERM"/>
    <property type="match status" value="1"/>
</dbReference>
<keyword evidence="2" id="KW-0732">Signal</keyword>
<dbReference type="AlphaFoldDB" id="A0A5C6D0R6"/>
<evidence type="ECO:0000313" key="4">
    <source>
        <dbReference type="Proteomes" id="UP000318437"/>
    </source>
</evidence>
<evidence type="ECO:0000313" key="3">
    <source>
        <dbReference type="EMBL" id="TWU28469.1"/>
    </source>
</evidence>
<dbReference type="EMBL" id="SJPS01000002">
    <property type="protein sequence ID" value="TWU28469.1"/>
    <property type="molecule type" value="Genomic_DNA"/>
</dbReference>
<dbReference type="Gene3D" id="2.60.120.560">
    <property type="entry name" value="Exo-inulinase, domain 1"/>
    <property type="match status" value="1"/>
</dbReference>
<feature type="transmembrane region" description="Helical" evidence="1">
    <location>
        <begin position="238"/>
        <end position="261"/>
    </location>
</feature>
<comment type="caution">
    <text evidence="3">The sequence shown here is derived from an EMBL/GenBank/DDBJ whole genome shotgun (WGS) entry which is preliminary data.</text>
</comment>
<protein>
    <recommendedName>
        <fullName evidence="5">PEP-CTERM protein-sorting domain-containing protein</fullName>
    </recommendedName>
</protein>
<accession>A0A5C6D0R6</accession>